<feature type="domain" description="Flagellar hook-length control protein-like C-terminal" evidence="2">
    <location>
        <begin position="223"/>
        <end position="276"/>
    </location>
</feature>
<sequence length="335" mass="34429">MQSDETQITVKQPLAPNQVSEAVPKPATAKSGANEVTQISTTTKVTEPVVKISAPKPEPNLAPAASRTTTEQVQTGTAPAAAVKVTKSPATPAPITTIQAVTAQRNLVKPLQAANTGKPTTVKSEAGQPRADVQQSVFETPTGQQSVVQIKAETAIAPAPGPLGATPEALDPLLAPRAEAAPVQGFDPATAAKVAAPQEAAPKGPPKPFAEALISQVKSVEVSEGRTSVSLHPRGLGNIEIEVVTEKDTAAKVVVRVENPAVLQSLRDERDLLAQAIGVSDSSIFEFHDHQPNDPSGGQGGQSQSSGQSGETSVTAETAPQHTNVVGDGQLDILT</sequence>
<evidence type="ECO:0000313" key="3">
    <source>
        <dbReference type="EMBL" id="KAJ02007.1"/>
    </source>
</evidence>
<dbReference type="eggNOG" id="ENOG50331JN">
    <property type="taxonomic scope" value="Bacteria"/>
</dbReference>
<feature type="compositionally biased region" description="Polar residues" evidence="1">
    <location>
        <begin position="66"/>
        <end position="77"/>
    </location>
</feature>
<feature type="compositionally biased region" description="Low complexity" evidence="1">
    <location>
        <begin position="188"/>
        <end position="202"/>
    </location>
</feature>
<name>A0A061SMC0_9RHOB</name>
<dbReference type="AlphaFoldDB" id="A0A061SMC0"/>
<organism evidence="3 4">
    <name type="scientific">Sulfitobacter mediterraneus</name>
    <dbReference type="NCBI Taxonomy" id="83219"/>
    <lineage>
        <taxon>Bacteria</taxon>
        <taxon>Pseudomonadati</taxon>
        <taxon>Pseudomonadota</taxon>
        <taxon>Alphaproteobacteria</taxon>
        <taxon>Rhodobacterales</taxon>
        <taxon>Roseobacteraceae</taxon>
        <taxon>Sulfitobacter</taxon>
    </lineage>
</organism>
<dbReference type="InterPro" id="IPR021136">
    <property type="entry name" value="Flagellar_hook_control-like_C"/>
</dbReference>
<feature type="region of interest" description="Disordered" evidence="1">
    <location>
        <begin position="184"/>
        <end position="209"/>
    </location>
</feature>
<evidence type="ECO:0000256" key="1">
    <source>
        <dbReference type="SAM" id="MobiDB-lite"/>
    </source>
</evidence>
<gene>
    <name evidence="3" type="ORF">PM02_15755</name>
</gene>
<dbReference type="InterPro" id="IPR038610">
    <property type="entry name" value="FliK-like_C_sf"/>
</dbReference>
<feature type="region of interest" description="Disordered" evidence="1">
    <location>
        <begin position="48"/>
        <end position="86"/>
    </location>
</feature>
<feature type="compositionally biased region" description="Polar residues" evidence="1">
    <location>
        <begin position="113"/>
        <end position="123"/>
    </location>
</feature>
<reference evidence="3 4" key="1">
    <citation type="journal article" date="2014" name="Genome Announc.">
        <title>Draft Genome Sequences of Two Isolates of the Roseobacter Group, Sulfitobacter sp. Strains 3SOLIMAR09 and 1FIGIMAR09, from Harbors of Mallorca Island (Mediterranean Sea).</title>
        <authorList>
            <person name="Mas-Llado M."/>
            <person name="Pina-Villalonga J.M."/>
            <person name="Brunet-Galmes I."/>
            <person name="Nogales B."/>
            <person name="Bosch R."/>
        </authorList>
    </citation>
    <scope>NUCLEOTIDE SEQUENCE [LARGE SCALE GENOMIC DNA]</scope>
    <source>
        <strain evidence="3 4">1FIGIMAR09</strain>
    </source>
</reference>
<keyword evidence="4" id="KW-1185">Reference proteome</keyword>
<feature type="compositionally biased region" description="Polar residues" evidence="1">
    <location>
        <begin position="311"/>
        <end position="324"/>
    </location>
</feature>
<feature type="region of interest" description="Disordered" evidence="1">
    <location>
        <begin position="110"/>
        <end position="132"/>
    </location>
</feature>
<comment type="caution">
    <text evidence="3">The sequence shown here is derived from an EMBL/GenBank/DDBJ whole genome shotgun (WGS) entry which is preliminary data.</text>
</comment>
<dbReference type="Gene3D" id="3.30.750.140">
    <property type="match status" value="1"/>
</dbReference>
<proteinExistence type="predicted"/>
<feature type="region of interest" description="Disordered" evidence="1">
    <location>
        <begin position="286"/>
        <end position="335"/>
    </location>
</feature>
<dbReference type="STRING" id="83219.PM02_15755"/>
<protein>
    <recommendedName>
        <fullName evidence="2">Flagellar hook-length control protein-like C-terminal domain-containing protein</fullName>
    </recommendedName>
</protein>
<evidence type="ECO:0000313" key="4">
    <source>
        <dbReference type="Proteomes" id="UP000027337"/>
    </source>
</evidence>
<dbReference type="Proteomes" id="UP000027337">
    <property type="component" value="Unassembled WGS sequence"/>
</dbReference>
<feature type="compositionally biased region" description="Polar residues" evidence="1">
    <location>
        <begin position="1"/>
        <end position="20"/>
    </location>
</feature>
<accession>A0A061SMC0</accession>
<dbReference type="Pfam" id="PF02120">
    <property type="entry name" value="Flg_hook"/>
    <property type="match status" value="1"/>
</dbReference>
<evidence type="ECO:0000259" key="2">
    <source>
        <dbReference type="Pfam" id="PF02120"/>
    </source>
</evidence>
<feature type="region of interest" description="Disordered" evidence="1">
    <location>
        <begin position="1"/>
        <end position="35"/>
    </location>
</feature>
<dbReference type="EMBL" id="JEMU01000015">
    <property type="protein sequence ID" value="KAJ02007.1"/>
    <property type="molecule type" value="Genomic_DNA"/>
</dbReference>